<feature type="compositionally biased region" description="Polar residues" evidence="1">
    <location>
        <begin position="234"/>
        <end position="247"/>
    </location>
</feature>
<dbReference type="InterPro" id="IPR000270">
    <property type="entry name" value="PB1_dom"/>
</dbReference>
<feature type="region of interest" description="Disordered" evidence="1">
    <location>
        <begin position="204"/>
        <end position="269"/>
    </location>
</feature>
<sequence>MTTYHHHPTDLDSTTLPDSTASSPRSDHHRLTNDLETQHPRVRFMCSFGGKILPRPHDSQLRYVGGDTRVVAVHRNTTTFSSLLNKLSRIANKTNLTVKYQLPNEDLDALITVTTDEDVENMIDEYDRFHLNTSQSHSKSSPRLRLFLFENDSVSRTSSISSLLDGSTNREHWFLDALNGGSGLERGRSEVSSIMSEMPDYLFGLDSSDDQIRDPKPKIRSENIPDSDPGSPNPVASTPFCSTSSSLAPPGMPSIPELPPVKTKSDEPVRVVDPKEDLVETFMDTGETFMRVNEPVTGYSGNSTWHYVSDPHYPTQGLKQVPVYYVPNSVPQNNVPASYVQSYPVPSGQIPIALHHNYSGMGQVYGGGARPMAAVNPYVMATRVIPEGLNQAMYYGMRNGYPGMAVPGGEELQVNGPDGKESRVFHS</sequence>
<dbReference type="PANTHER" id="PTHR31066:SF33">
    <property type="entry name" value="OS07G0556300 PROTEIN"/>
    <property type="match status" value="1"/>
</dbReference>
<gene>
    <name evidence="3" type="ORF">RHGRI_037435</name>
</gene>
<dbReference type="AlphaFoldDB" id="A0AAV6HUI8"/>
<name>A0AAV6HUI8_9ERIC</name>
<keyword evidence="4" id="KW-1185">Reference proteome</keyword>
<dbReference type="CDD" id="cd06410">
    <property type="entry name" value="PB1_UP2"/>
    <property type="match status" value="1"/>
</dbReference>
<dbReference type="InterPro" id="IPR053198">
    <property type="entry name" value="Gynoecium_Dev_Regulator"/>
</dbReference>
<accession>A0AAV6HUI8</accession>
<feature type="compositionally biased region" description="Basic and acidic residues" evidence="1">
    <location>
        <begin position="25"/>
        <end position="36"/>
    </location>
</feature>
<dbReference type="SMART" id="SM00666">
    <property type="entry name" value="PB1"/>
    <property type="match status" value="1"/>
</dbReference>
<dbReference type="PANTHER" id="PTHR31066">
    <property type="entry name" value="OS05G0427100 PROTEIN-RELATED"/>
    <property type="match status" value="1"/>
</dbReference>
<feature type="region of interest" description="Disordered" evidence="1">
    <location>
        <begin position="1"/>
        <end position="36"/>
    </location>
</feature>
<comment type="caution">
    <text evidence="3">The sequence shown here is derived from an EMBL/GenBank/DDBJ whole genome shotgun (WGS) entry which is preliminary data.</text>
</comment>
<evidence type="ECO:0000313" key="4">
    <source>
        <dbReference type="Proteomes" id="UP000823749"/>
    </source>
</evidence>
<dbReference type="Proteomes" id="UP000823749">
    <property type="component" value="Chromosome 13"/>
</dbReference>
<dbReference type="EMBL" id="JACTNZ010000013">
    <property type="protein sequence ID" value="KAG5516692.1"/>
    <property type="molecule type" value="Genomic_DNA"/>
</dbReference>
<evidence type="ECO:0000256" key="1">
    <source>
        <dbReference type="SAM" id="MobiDB-lite"/>
    </source>
</evidence>
<protein>
    <recommendedName>
        <fullName evidence="2">PB1 domain-containing protein</fullName>
    </recommendedName>
</protein>
<feature type="compositionally biased region" description="Low complexity" evidence="1">
    <location>
        <begin position="11"/>
        <end position="24"/>
    </location>
</feature>
<feature type="compositionally biased region" description="Basic and acidic residues" evidence="1">
    <location>
        <begin position="210"/>
        <end position="223"/>
    </location>
</feature>
<dbReference type="Pfam" id="PF00564">
    <property type="entry name" value="PB1"/>
    <property type="match status" value="1"/>
</dbReference>
<organism evidence="3 4">
    <name type="scientific">Rhododendron griersonianum</name>
    <dbReference type="NCBI Taxonomy" id="479676"/>
    <lineage>
        <taxon>Eukaryota</taxon>
        <taxon>Viridiplantae</taxon>
        <taxon>Streptophyta</taxon>
        <taxon>Embryophyta</taxon>
        <taxon>Tracheophyta</taxon>
        <taxon>Spermatophyta</taxon>
        <taxon>Magnoliopsida</taxon>
        <taxon>eudicotyledons</taxon>
        <taxon>Gunneridae</taxon>
        <taxon>Pentapetalae</taxon>
        <taxon>asterids</taxon>
        <taxon>Ericales</taxon>
        <taxon>Ericaceae</taxon>
        <taxon>Ericoideae</taxon>
        <taxon>Rhodoreae</taxon>
        <taxon>Rhododendron</taxon>
    </lineage>
</organism>
<evidence type="ECO:0000313" key="3">
    <source>
        <dbReference type="EMBL" id="KAG5516692.1"/>
    </source>
</evidence>
<proteinExistence type="predicted"/>
<dbReference type="SUPFAM" id="SSF54277">
    <property type="entry name" value="CAD &amp; PB1 domains"/>
    <property type="match status" value="1"/>
</dbReference>
<reference evidence="3 4" key="1">
    <citation type="submission" date="2020-08" db="EMBL/GenBank/DDBJ databases">
        <title>Plant Genome Project.</title>
        <authorList>
            <person name="Zhang R.-G."/>
        </authorList>
    </citation>
    <scope>NUCLEOTIDE SEQUENCE [LARGE SCALE GENOMIC DNA]</scope>
    <source>
        <strain evidence="3">WSP0</strain>
        <tissue evidence="3">Leaf</tissue>
    </source>
</reference>
<evidence type="ECO:0000259" key="2">
    <source>
        <dbReference type="SMART" id="SM00666"/>
    </source>
</evidence>
<dbReference type="Gene3D" id="3.10.20.90">
    <property type="entry name" value="Phosphatidylinositol 3-kinase Catalytic Subunit, Chain A, domain 1"/>
    <property type="match status" value="1"/>
</dbReference>
<feature type="domain" description="PB1" evidence="2">
    <location>
        <begin position="56"/>
        <end position="151"/>
    </location>
</feature>
<feature type="compositionally biased region" description="Pro residues" evidence="1">
    <location>
        <begin position="250"/>
        <end position="259"/>
    </location>
</feature>